<keyword evidence="2" id="KW-1133">Transmembrane helix</keyword>
<dbReference type="SUPFAM" id="SSF110997">
    <property type="entry name" value="Sporulation related repeat"/>
    <property type="match status" value="1"/>
</dbReference>
<protein>
    <submittedName>
        <fullName evidence="4">SPOR domain-containing protein</fullName>
    </submittedName>
</protein>
<sequence length="288" mass="30511">MRDYKGNTSRSSGPQRRRPAAVRKPPPKAASSGGGPRWLLAGLAAGLLVALLVFLSGREDPAKPDLRLSETDETPARVAPPRPAPRVEDPKPAPAKPEKDPEALALLEEPLPPPRPAPPAPATPAAKPAPSTATTASDKAEKPVKTAKAEKRPPEEAKYQFYDLLPSMEVEVPADALDTPPGSAPDHAAARLAEGAAPHSDPAPIAKLAPGEYFVIQAGSFRDPAEAQAMSAKLALRGLRTRVRPVTIPGQGKWYRLRSEPYHQAQEASEALQAARASGAQVMLIKTR</sequence>
<evidence type="ECO:0000313" key="4">
    <source>
        <dbReference type="EMBL" id="MEK8089856.1"/>
    </source>
</evidence>
<evidence type="ECO:0000259" key="3">
    <source>
        <dbReference type="PROSITE" id="PS51724"/>
    </source>
</evidence>
<dbReference type="InterPro" id="IPR036680">
    <property type="entry name" value="SPOR-like_sf"/>
</dbReference>
<feature type="compositionally biased region" description="Basic and acidic residues" evidence="1">
    <location>
        <begin position="138"/>
        <end position="157"/>
    </location>
</feature>
<proteinExistence type="predicted"/>
<keyword evidence="5" id="KW-1185">Reference proteome</keyword>
<feature type="compositionally biased region" description="Basic and acidic residues" evidence="1">
    <location>
        <begin position="85"/>
        <end position="102"/>
    </location>
</feature>
<feature type="compositionally biased region" description="Polar residues" evidence="1">
    <location>
        <begin position="1"/>
        <end position="14"/>
    </location>
</feature>
<accession>A0ABU9D8K2</accession>
<gene>
    <name evidence="4" type="ORF">WOB96_08750</name>
</gene>
<organism evidence="4 5">
    <name type="scientific">Thermithiobacillus plumbiphilus</name>
    <dbReference type="NCBI Taxonomy" id="1729899"/>
    <lineage>
        <taxon>Bacteria</taxon>
        <taxon>Pseudomonadati</taxon>
        <taxon>Pseudomonadota</taxon>
        <taxon>Acidithiobacillia</taxon>
        <taxon>Acidithiobacillales</taxon>
        <taxon>Thermithiobacillaceae</taxon>
        <taxon>Thermithiobacillus</taxon>
    </lineage>
</organism>
<dbReference type="Proteomes" id="UP001446205">
    <property type="component" value="Unassembled WGS sequence"/>
</dbReference>
<feature type="compositionally biased region" description="Pro residues" evidence="1">
    <location>
        <begin position="110"/>
        <end position="122"/>
    </location>
</feature>
<dbReference type="InterPro" id="IPR007730">
    <property type="entry name" value="SPOR-like_dom"/>
</dbReference>
<feature type="region of interest" description="Disordered" evidence="1">
    <location>
        <begin position="60"/>
        <end position="157"/>
    </location>
</feature>
<dbReference type="PROSITE" id="PS51724">
    <property type="entry name" value="SPOR"/>
    <property type="match status" value="1"/>
</dbReference>
<dbReference type="EMBL" id="JBBPCO010000008">
    <property type="protein sequence ID" value="MEK8089856.1"/>
    <property type="molecule type" value="Genomic_DNA"/>
</dbReference>
<dbReference type="Pfam" id="PF05036">
    <property type="entry name" value="SPOR"/>
    <property type="match status" value="1"/>
</dbReference>
<feature type="compositionally biased region" description="Low complexity" evidence="1">
    <location>
        <begin position="123"/>
        <end position="137"/>
    </location>
</feature>
<comment type="caution">
    <text evidence="4">The sequence shown here is derived from an EMBL/GenBank/DDBJ whole genome shotgun (WGS) entry which is preliminary data.</text>
</comment>
<feature type="region of interest" description="Disordered" evidence="1">
    <location>
        <begin position="1"/>
        <end position="38"/>
    </location>
</feature>
<name>A0ABU9D8K2_9PROT</name>
<evidence type="ECO:0000313" key="5">
    <source>
        <dbReference type="Proteomes" id="UP001446205"/>
    </source>
</evidence>
<dbReference type="Gene3D" id="3.30.70.1070">
    <property type="entry name" value="Sporulation related repeat"/>
    <property type="match status" value="1"/>
</dbReference>
<dbReference type="RefSeq" id="WP_341370914.1">
    <property type="nucleotide sequence ID" value="NZ_JBBPCO010000008.1"/>
</dbReference>
<feature type="domain" description="SPOR" evidence="3">
    <location>
        <begin position="208"/>
        <end position="288"/>
    </location>
</feature>
<feature type="compositionally biased region" description="Basic and acidic residues" evidence="1">
    <location>
        <begin position="60"/>
        <end position="70"/>
    </location>
</feature>
<keyword evidence="2" id="KW-0812">Transmembrane</keyword>
<feature type="transmembrane region" description="Helical" evidence="2">
    <location>
        <begin position="38"/>
        <end position="57"/>
    </location>
</feature>
<evidence type="ECO:0000256" key="1">
    <source>
        <dbReference type="SAM" id="MobiDB-lite"/>
    </source>
</evidence>
<evidence type="ECO:0000256" key="2">
    <source>
        <dbReference type="SAM" id="Phobius"/>
    </source>
</evidence>
<keyword evidence="2" id="KW-0472">Membrane</keyword>
<reference evidence="4 5" key="1">
    <citation type="submission" date="2024-04" db="EMBL/GenBank/DDBJ databases">
        <authorList>
            <person name="Abashina T."/>
            <person name="Shaikin A."/>
        </authorList>
    </citation>
    <scope>NUCLEOTIDE SEQUENCE [LARGE SCALE GENOMIC DNA]</scope>
    <source>
        <strain evidence="4 5">AAFK</strain>
    </source>
</reference>